<dbReference type="Proteomes" id="UP000094974">
    <property type="component" value="Unassembled WGS sequence"/>
</dbReference>
<proteinExistence type="predicted"/>
<reference evidence="2" key="1">
    <citation type="submission" date="2016-05" db="EMBL/GenBank/DDBJ databases">
        <title>Whole genome shotgun sequencing of cultured foodborne pathogen.</title>
        <authorList>
            <person name="Zheng J."/>
            <person name="Timme R."/>
            <person name="Allard M."/>
            <person name="Strain E."/>
            <person name="Luo Y."/>
            <person name="Brown E."/>
        </authorList>
    </citation>
    <scope>NUCLEOTIDE SEQUENCE [LARGE SCALE GENOMIC DNA]</scope>
    <source>
        <strain evidence="2">CFSAN034343</strain>
    </source>
</reference>
<name>A0ABX2ZI09_PAEPO</name>
<keyword evidence="2" id="KW-1185">Reference proteome</keyword>
<accession>A0ABX2ZI09</accession>
<evidence type="ECO:0000313" key="2">
    <source>
        <dbReference type="Proteomes" id="UP000094974"/>
    </source>
</evidence>
<evidence type="ECO:0008006" key="3">
    <source>
        <dbReference type="Google" id="ProtNLM"/>
    </source>
</evidence>
<evidence type="ECO:0000313" key="1">
    <source>
        <dbReference type="EMBL" id="ODA08447.1"/>
    </source>
</evidence>
<sequence length="86" mass="9665">MAKYRKKPVVVEAIQWNGDANYDEVCRFVGETLFREYGDSDTSVMITTFEGDLTASIGDYIIKGLAGEFYSVSPEIFRASYEEVSS</sequence>
<dbReference type="RefSeq" id="WP_068939722.1">
    <property type="nucleotide sequence ID" value="NZ_LYND01000129.1"/>
</dbReference>
<dbReference type="EMBL" id="LYND01000129">
    <property type="protein sequence ID" value="ODA08447.1"/>
    <property type="molecule type" value="Genomic_DNA"/>
</dbReference>
<gene>
    <name evidence="1" type="ORF">A7312_03280</name>
</gene>
<comment type="caution">
    <text evidence="1">The sequence shown here is derived from an EMBL/GenBank/DDBJ whole genome shotgun (WGS) entry which is preliminary data.</text>
</comment>
<protein>
    <recommendedName>
        <fullName evidence="3">Phage protein</fullName>
    </recommendedName>
</protein>
<organism evidence="1 2">
    <name type="scientific">Paenibacillus polymyxa</name>
    <name type="common">Bacillus polymyxa</name>
    <dbReference type="NCBI Taxonomy" id="1406"/>
    <lineage>
        <taxon>Bacteria</taxon>
        <taxon>Bacillati</taxon>
        <taxon>Bacillota</taxon>
        <taxon>Bacilli</taxon>
        <taxon>Bacillales</taxon>
        <taxon>Paenibacillaceae</taxon>
        <taxon>Paenibacillus</taxon>
    </lineage>
</organism>